<gene>
    <name evidence="3" type="ORF">ASPWEDRAFT_487829</name>
</gene>
<feature type="transmembrane region" description="Helical" evidence="2">
    <location>
        <begin position="88"/>
        <end position="107"/>
    </location>
</feature>
<dbReference type="GeneID" id="63753010"/>
<evidence type="ECO:0000256" key="1">
    <source>
        <dbReference type="SAM" id="MobiDB-lite"/>
    </source>
</evidence>
<evidence type="ECO:0000313" key="4">
    <source>
        <dbReference type="Proteomes" id="UP000184383"/>
    </source>
</evidence>
<feature type="transmembrane region" description="Helical" evidence="2">
    <location>
        <begin position="57"/>
        <end position="76"/>
    </location>
</feature>
<accession>A0A1L9RJB7</accession>
<feature type="region of interest" description="Disordered" evidence="1">
    <location>
        <begin position="1"/>
        <end position="42"/>
    </location>
</feature>
<dbReference type="Proteomes" id="UP000184383">
    <property type="component" value="Unassembled WGS sequence"/>
</dbReference>
<protein>
    <submittedName>
        <fullName evidence="3">Uncharacterized protein</fullName>
    </submittedName>
</protein>
<organism evidence="3 4">
    <name type="scientific">Aspergillus wentii DTO 134E9</name>
    <dbReference type="NCBI Taxonomy" id="1073089"/>
    <lineage>
        <taxon>Eukaryota</taxon>
        <taxon>Fungi</taxon>
        <taxon>Dikarya</taxon>
        <taxon>Ascomycota</taxon>
        <taxon>Pezizomycotina</taxon>
        <taxon>Eurotiomycetes</taxon>
        <taxon>Eurotiomycetidae</taxon>
        <taxon>Eurotiales</taxon>
        <taxon>Aspergillaceae</taxon>
        <taxon>Aspergillus</taxon>
        <taxon>Aspergillus subgen. Cremei</taxon>
    </lineage>
</organism>
<keyword evidence="2" id="KW-0812">Transmembrane</keyword>
<dbReference type="VEuPathDB" id="FungiDB:ASPWEDRAFT_487829"/>
<dbReference type="AlphaFoldDB" id="A0A1L9RJB7"/>
<evidence type="ECO:0000313" key="3">
    <source>
        <dbReference type="EMBL" id="OJJ34991.1"/>
    </source>
</evidence>
<dbReference type="EMBL" id="KV878212">
    <property type="protein sequence ID" value="OJJ34991.1"/>
    <property type="molecule type" value="Genomic_DNA"/>
</dbReference>
<feature type="compositionally biased region" description="Basic residues" evidence="1">
    <location>
        <begin position="23"/>
        <end position="42"/>
    </location>
</feature>
<reference evidence="4" key="1">
    <citation type="journal article" date="2017" name="Genome Biol.">
        <title>Comparative genomics reveals high biological diversity and specific adaptations in the industrially and medically important fungal genus Aspergillus.</title>
        <authorList>
            <person name="de Vries R.P."/>
            <person name="Riley R."/>
            <person name="Wiebenga A."/>
            <person name="Aguilar-Osorio G."/>
            <person name="Amillis S."/>
            <person name="Uchima C.A."/>
            <person name="Anderluh G."/>
            <person name="Asadollahi M."/>
            <person name="Askin M."/>
            <person name="Barry K."/>
            <person name="Battaglia E."/>
            <person name="Bayram O."/>
            <person name="Benocci T."/>
            <person name="Braus-Stromeyer S.A."/>
            <person name="Caldana C."/>
            <person name="Canovas D."/>
            <person name="Cerqueira G.C."/>
            <person name="Chen F."/>
            <person name="Chen W."/>
            <person name="Choi C."/>
            <person name="Clum A."/>
            <person name="Dos Santos R.A."/>
            <person name="Damasio A.R."/>
            <person name="Diallinas G."/>
            <person name="Emri T."/>
            <person name="Fekete E."/>
            <person name="Flipphi M."/>
            <person name="Freyberg S."/>
            <person name="Gallo A."/>
            <person name="Gournas C."/>
            <person name="Habgood R."/>
            <person name="Hainaut M."/>
            <person name="Harispe M.L."/>
            <person name="Henrissat B."/>
            <person name="Hilden K.S."/>
            <person name="Hope R."/>
            <person name="Hossain A."/>
            <person name="Karabika E."/>
            <person name="Karaffa L."/>
            <person name="Karanyi Z."/>
            <person name="Krasevec N."/>
            <person name="Kuo A."/>
            <person name="Kusch H."/>
            <person name="LaButti K."/>
            <person name="Lagendijk E.L."/>
            <person name="Lapidus A."/>
            <person name="Levasseur A."/>
            <person name="Lindquist E."/>
            <person name="Lipzen A."/>
            <person name="Logrieco A.F."/>
            <person name="MacCabe A."/>
            <person name="Maekelae M.R."/>
            <person name="Malavazi I."/>
            <person name="Melin P."/>
            <person name="Meyer V."/>
            <person name="Mielnichuk N."/>
            <person name="Miskei M."/>
            <person name="Molnar A.P."/>
            <person name="Mule G."/>
            <person name="Ngan C.Y."/>
            <person name="Orejas M."/>
            <person name="Orosz E."/>
            <person name="Ouedraogo J.P."/>
            <person name="Overkamp K.M."/>
            <person name="Park H.-S."/>
            <person name="Perrone G."/>
            <person name="Piumi F."/>
            <person name="Punt P.J."/>
            <person name="Ram A.F."/>
            <person name="Ramon A."/>
            <person name="Rauscher S."/>
            <person name="Record E."/>
            <person name="Riano-Pachon D.M."/>
            <person name="Robert V."/>
            <person name="Roehrig J."/>
            <person name="Ruller R."/>
            <person name="Salamov A."/>
            <person name="Salih N.S."/>
            <person name="Samson R.A."/>
            <person name="Sandor E."/>
            <person name="Sanguinetti M."/>
            <person name="Schuetze T."/>
            <person name="Sepcic K."/>
            <person name="Shelest E."/>
            <person name="Sherlock G."/>
            <person name="Sophianopoulou V."/>
            <person name="Squina F.M."/>
            <person name="Sun H."/>
            <person name="Susca A."/>
            <person name="Todd R.B."/>
            <person name="Tsang A."/>
            <person name="Unkles S.E."/>
            <person name="van de Wiele N."/>
            <person name="van Rossen-Uffink D."/>
            <person name="Oliveira J.V."/>
            <person name="Vesth T.C."/>
            <person name="Visser J."/>
            <person name="Yu J.-H."/>
            <person name="Zhou M."/>
            <person name="Andersen M.R."/>
            <person name="Archer D.B."/>
            <person name="Baker S.E."/>
            <person name="Benoit I."/>
            <person name="Brakhage A.A."/>
            <person name="Braus G.H."/>
            <person name="Fischer R."/>
            <person name="Frisvad J.C."/>
            <person name="Goldman G.H."/>
            <person name="Houbraken J."/>
            <person name="Oakley B."/>
            <person name="Pocsi I."/>
            <person name="Scazzocchio C."/>
            <person name="Seiboth B."/>
            <person name="vanKuyk P.A."/>
            <person name="Wortman J."/>
            <person name="Dyer P.S."/>
            <person name="Grigoriev I.V."/>
        </authorList>
    </citation>
    <scope>NUCLEOTIDE SEQUENCE [LARGE SCALE GENOMIC DNA]</scope>
    <source>
        <strain evidence="4">DTO 134E9</strain>
    </source>
</reference>
<keyword evidence="2" id="KW-0472">Membrane</keyword>
<dbReference type="RefSeq" id="XP_040688667.1">
    <property type="nucleotide sequence ID" value="XM_040837162.1"/>
</dbReference>
<keyword evidence="4" id="KW-1185">Reference proteome</keyword>
<evidence type="ECO:0000256" key="2">
    <source>
        <dbReference type="SAM" id="Phobius"/>
    </source>
</evidence>
<keyword evidence="2" id="KW-1133">Transmembrane helix</keyword>
<proteinExistence type="predicted"/>
<name>A0A1L9RJB7_ASPWE</name>
<sequence>MGASKLHGLKGWNGASEQSSKYPNRRKTGKGKRSGKKKKKKTRMICYSKFQRSMRGAMAFIAMTLGNFVSFHCSVVDSIGDICHPDRLDLMLFTMGWIEIILSWWTYNIILTLHICIASCIDHLYHVEHILCEPWLLFLWLTEPMDYRIYIYSHPLNLICPSSNTRQILSIPSLMCYFLPFSSDKELL</sequence>